<dbReference type="InterPro" id="IPR005174">
    <property type="entry name" value="KIB1-4_b-propeller"/>
</dbReference>
<dbReference type="InterPro" id="IPR036047">
    <property type="entry name" value="F-box-like_dom_sf"/>
</dbReference>
<dbReference type="SUPFAM" id="SSF81383">
    <property type="entry name" value="F-box domain"/>
    <property type="match status" value="1"/>
</dbReference>
<dbReference type="PANTHER" id="PTHR33110">
    <property type="entry name" value="F-BOX/KELCH-REPEAT PROTEIN-RELATED"/>
    <property type="match status" value="1"/>
</dbReference>
<organism evidence="3 4">
    <name type="scientific">Prunus avium</name>
    <name type="common">Cherry</name>
    <name type="synonym">Cerasus avium</name>
    <dbReference type="NCBI Taxonomy" id="42229"/>
    <lineage>
        <taxon>Eukaryota</taxon>
        <taxon>Viridiplantae</taxon>
        <taxon>Streptophyta</taxon>
        <taxon>Embryophyta</taxon>
        <taxon>Tracheophyta</taxon>
        <taxon>Spermatophyta</taxon>
        <taxon>Magnoliopsida</taxon>
        <taxon>eudicotyledons</taxon>
        <taxon>Gunneridae</taxon>
        <taxon>Pentapetalae</taxon>
        <taxon>rosids</taxon>
        <taxon>fabids</taxon>
        <taxon>Rosales</taxon>
        <taxon>Rosaceae</taxon>
        <taxon>Amygdaloideae</taxon>
        <taxon>Amygdaleae</taxon>
        <taxon>Prunus</taxon>
    </lineage>
</organism>
<evidence type="ECO:0000313" key="3">
    <source>
        <dbReference type="Proteomes" id="UP000515124"/>
    </source>
</evidence>
<dbReference type="KEGG" id="pavi:110755613"/>
<evidence type="ECO:0000259" key="1">
    <source>
        <dbReference type="Pfam" id="PF03478"/>
    </source>
</evidence>
<dbReference type="RefSeq" id="XP_021812535.1">
    <property type="nucleotide sequence ID" value="XM_021956843.1"/>
</dbReference>
<dbReference type="PANTHER" id="PTHR33110:SF140">
    <property type="entry name" value="F-BOX DOMAIN-CONTAINING PROTEIN"/>
    <property type="match status" value="1"/>
</dbReference>
<reference evidence="4" key="1">
    <citation type="submission" date="2025-08" db="UniProtKB">
        <authorList>
            <consortium name="RefSeq"/>
        </authorList>
    </citation>
    <scope>IDENTIFICATION</scope>
</reference>
<protein>
    <submittedName>
        <fullName evidence="4">Uncharacterized protein LOC110755613</fullName>
    </submittedName>
</protein>
<dbReference type="Pfam" id="PF03478">
    <property type="entry name" value="Beta-prop_KIB1-4"/>
    <property type="match status" value="1"/>
</dbReference>
<dbReference type="GeneID" id="110755613"/>
<evidence type="ECO:0000313" key="4">
    <source>
        <dbReference type="RefSeq" id="XP_021812535.1"/>
    </source>
</evidence>
<proteinExistence type="predicted"/>
<accession>A0A6P5S6B9</accession>
<name>A0A6P5S6B9_PRUAV</name>
<dbReference type="InterPro" id="IPR001810">
    <property type="entry name" value="F-box_dom"/>
</dbReference>
<dbReference type="Pfam" id="PF12937">
    <property type="entry name" value="F-box-like"/>
    <property type="match status" value="1"/>
</dbReference>
<dbReference type="Proteomes" id="UP000515124">
    <property type="component" value="Unplaced"/>
</dbReference>
<dbReference type="CDD" id="cd09917">
    <property type="entry name" value="F-box_SF"/>
    <property type="match status" value="1"/>
</dbReference>
<sequence>MAMMRIRRTIQAVISTTTTSRWSDELPEEIMQLILQRLCLPDYLRCGAVCRSWGAALAVKRCPPAPQLQLPWLMLRSHPFSLKDHYFLSLSDNKTHKSSSFGSNDYISRRDCVGSIEGWLIMVDSEFWRPEGFLYPWSFCLHALQGYHLNYPYTTLNFFLNPISGVRVMLPSQSTIPHMYGSRPFFLRKVPVLEGRHFISLDIEIIDGKLYAANRKAAEFLIVYDLQMLHAEGHANAGPPGNMYSGPPQKLVMLHPRPVRSLSSYTMGDVRYFTEREGPRLAKDPTTKDLFMVFHNTSHAFKKDPILPLSLLLDHDYVIPPRTKGFRVFKLELNSNGPQWVEVEDLGDRILFLSKASNKIISATSLNLSYGDYKKRVEGNCICFAFDNPCLASPWTGRNFGVFSLTNKSIQRFIVPNDHPRTSLYNTQTVWFTPYIE</sequence>
<gene>
    <name evidence="4" type="primary">LOC110755613</name>
</gene>
<feature type="domain" description="F-box" evidence="2">
    <location>
        <begin position="24"/>
        <end position="54"/>
    </location>
</feature>
<evidence type="ECO:0000259" key="2">
    <source>
        <dbReference type="Pfam" id="PF12937"/>
    </source>
</evidence>
<dbReference type="AlphaFoldDB" id="A0A6P5S6B9"/>
<keyword evidence="3" id="KW-1185">Reference proteome</keyword>
<dbReference type="Gene3D" id="1.20.1280.50">
    <property type="match status" value="1"/>
</dbReference>
<feature type="domain" description="KIB1-4 beta-propeller" evidence="1">
    <location>
        <begin position="87"/>
        <end position="404"/>
    </location>
</feature>